<feature type="compositionally biased region" description="Basic and acidic residues" evidence="17">
    <location>
        <begin position="369"/>
        <end position="386"/>
    </location>
</feature>
<dbReference type="GO" id="GO:0004843">
    <property type="term" value="F:cysteine-type deubiquitinase activity"/>
    <property type="evidence" value="ECO:0007669"/>
    <property type="project" value="UniProtKB-UniRule"/>
</dbReference>
<dbReference type="GeneID" id="117027186"/>
<feature type="region of interest" description="Disordered" evidence="17">
    <location>
        <begin position="698"/>
        <end position="718"/>
    </location>
</feature>
<reference evidence="20 21" key="2">
    <citation type="journal article" date="2018" name="Annu Rev Anim Biosci">
        <title>Bat Biology, Genomes, and the Bat1K Project: To Generate Chromosome-Level Genomes for All Living Bat Species.</title>
        <authorList>
            <person name="Teeling E.C."/>
            <person name="Vernes S.C."/>
            <person name="Davalos L.M."/>
            <person name="Ray D.A."/>
            <person name="Gilbert M.T.P."/>
            <person name="Myers E."/>
        </authorList>
    </citation>
    <scope>NUCLEOTIDE SEQUENCE</scope>
</reference>
<evidence type="ECO:0000313" key="22">
    <source>
        <dbReference type="Proteomes" id="UP000585614"/>
    </source>
</evidence>
<dbReference type="InterPro" id="IPR018200">
    <property type="entry name" value="USP_CS"/>
</dbReference>
<evidence type="ECO:0000313" key="21">
    <source>
        <dbReference type="Proteomes" id="UP000472240"/>
    </source>
</evidence>
<evidence type="ECO:0000256" key="7">
    <source>
        <dbReference type="ARBA" id="ARBA00022786"/>
    </source>
</evidence>
<evidence type="ECO:0000313" key="19">
    <source>
        <dbReference type="EMBL" id="KAF6345995.1"/>
    </source>
</evidence>
<dbReference type="EMBL" id="JACAGC010000009">
    <property type="protein sequence ID" value="KAF6345995.1"/>
    <property type="molecule type" value="Genomic_DNA"/>
</dbReference>
<dbReference type="GO" id="GO:0005654">
    <property type="term" value="C:nucleoplasm"/>
    <property type="evidence" value="ECO:0007669"/>
    <property type="project" value="Ensembl"/>
</dbReference>
<dbReference type="FunFam" id="3.90.70.10:FF:000053">
    <property type="entry name" value="Ubiquitin carboxyl-terminal hydrolase 1"/>
    <property type="match status" value="1"/>
</dbReference>
<dbReference type="CTD" id="7398"/>
<evidence type="ECO:0000256" key="11">
    <source>
        <dbReference type="ARBA" id="ARBA00022843"/>
    </source>
</evidence>
<comment type="function">
    <text evidence="16">Deubiquitinating enzyme that removes conjugated ubiquitin from specific proteins to regulate different cellular processes.</text>
</comment>
<dbReference type="AlphaFoldDB" id="A0A671E1V2"/>
<feature type="region of interest" description="Disordered" evidence="17">
    <location>
        <begin position="1"/>
        <end position="20"/>
    </location>
</feature>
<dbReference type="KEGG" id="rfq:117027186"/>
<dbReference type="Ensembl" id="ENSRFET00010004923.1">
    <property type="protein sequence ID" value="ENSRFEP00010004497.1"/>
    <property type="gene ID" value="ENSRFEG00010003131.1"/>
</dbReference>
<comment type="catalytic activity">
    <reaction evidence="1 16">
        <text>Thiol-dependent hydrolysis of ester, thioester, amide, peptide and isopeptide bonds formed by the C-terminal Gly of ubiquitin (a 76-residue protein attached to proteins as an intracellular targeting signal).</text>
        <dbReference type="EC" id="3.4.19.12"/>
    </reaction>
</comment>
<dbReference type="PANTHER" id="PTHR24006">
    <property type="entry name" value="UBIQUITIN CARBOXYL-TERMINAL HYDROLASE"/>
    <property type="match status" value="1"/>
</dbReference>
<evidence type="ECO:0000256" key="5">
    <source>
        <dbReference type="ARBA" id="ARBA00022670"/>
    </source>
</evidence>
<protein>
    <recommendedName>
        <fullName evidence="16">Ubiquitin carboxyl-terminal hydrolase</fullName>
        <ecNumber evidence="16">3.4.19.12</ecNumber>
    </recommendedName>
</protein>
<keyword evidence="6" id="KW-0227">DNA damage</keyword>
<keyword evidence="4" id="KW-0597">Phosphoprotein</keyword>
<dbReference type="GO" id="GO:0006282">
    <property type="term" value="P:regulation of DNA repair"/>
    <property type="evidence" value="ECO:0007669"/>
    <property type="project" value="Ensembl"/>
</dbReference>
<dbReference type="PROSITE" id="PS00972">
    <property type="entry name" value="USP_1"/>
    <property type="match status" value="1"/>
</dbReference>
<feature type="compositionally biased region" description="Basic and acidic residues" evidence="17">
    <location>
        <begin position="258"/>
        <end position="275"/>
    </location>
</feature>
<reference evidence="20 21" key="3">
    <citation type="submission" date="2018-12" db="EMBL/GenBank/DDBJ databases">
        <title>G10K-VGP greater horseshoe bat female genome, primary haplotype.</title>
        <authorList>
            <person name="Teeling E."/>
            <person name="Myers G."/>
            <person name="Vernes S."/>
            <person name="Pippel M."/>
            <person name="Winkler S."/>
            <person name="Fedrigo O."/>
            <person name="Rhie A."/>
            <person name="Koren S."/>
            <person name="Phillippy A."/>
            <person name="Lewin H."/>
            <person name="Damas J."/>
            <person name="Howe K."/>
            <person name="Mountcastle J."/>
            <person name="Jarvis E.D."/>
        </authorList>
    </citation>
    <scope>NUCLEOTIDE SEQUENCE [LARGE SCALE GENOMIC DNA]</scope>
</reference>
<keyword evidence="21" id="KW-1185">Reference proteome</keyword>
<dbReference type="PANTHER" id="PTHR24006:SF905">
    <property type="entry name" value="UBIQUITIN CARBOXYL-TERMINAL HYDROLASE 1"/>
    <property type="match status" value="1"/>
</dbReference>
<dbReference type="SUPFAM" id="SSF54001">
    <property type="entry name" value="Cysteine proteinases"/>
    <property type="match status" value="1"/>
</dbReference>
<dbReference type="GO" id="GO:0009411">
    <property type="term" value="P:response to UV"/>
    <property type="evidence" value="ECO:0007669"/>
    <property type="project" value="Ensembl"/>
</dbReference>
<evidence type="ECO:0000256" key="9">
    <source>
        <dbReference type="ARBA" id="ARBA00022807"/>
    </source>
</evidence>
<evidence type="ECO:0000256" key="4">
    <source>
        <dbReference type="ARBA" id="ARBA00022553"/>
    </source>
</evidence>
<evidence type="ECO:0000256" key="13">
    <source>
        <dbReference type="ARBA" id="ARBA00023242"/>
    </source>
</evidence>
<keyword evidence="10" id="KW-0068">Autocatalytic cleavage</keyword>
<keyword evidence="13" id="KW-0539">Nucleus</keyword>
<dbReference type="GO" id="GO:0005829">
    <property type="term" value="C:cytosol"/>
    <property type="evidence" value="ECO:0007669"/>
    <property type="project" value="TreeGrafter"/>
</dbReference>
<evidence type="ECO:0000256" key="17">
    <source>
        <dbReference type="SAM" id="MobiDB-lite"/>
    </source>
</evidence>
<dbReference type="GO" id="GO:0046427">
    <property type="term" value="P:positive regulation of receptor signaling pathway via JAK-STAT"/>
    <property type="evidence" value="ECO:0007669"/>
    <property type="project" value="Ensembl"/>
</dbReference>
<keyword evidence="12" id="KW-0234">DNA repair</keyword>
<keyword evidence="5 16" id="KW-0645">Protease</keyword>
<dbReference type="GO" id="GO:0007259">
    <property type="term" value="P:cell surface receptor signaling pathway via JAK-STAT"/>
    <property type="evidence" value="ECO:0007669"/>
    <property type="project" value="Ensembl"/>
</dbReference>
<dbReference type="GO" id="GO:0004197">
    <property type="term" value="F:cysteine-type endopeptidase activity"/>
    <property type="evidence" value="ECO:0007669"/>
    <property type="project" value="InterPro"/>
</dbReference>
<dbReference type="GO" id="GO:0035520">
    <property type="term" value="P:monoubiquitinated protein deubiquitination"/>
    <property type="evidence" value="ECO:0007669"/>
    <property type="project" value="Ensembl"/>
</dbReference>
<accession>A0A671E1V2</accession>
<dbReference type="GO" id="GO:0006508">
    <property type="term" value="P:proteolysis"/>
    <property type="evidence" value="ECO:0007669"/>
    <property type="project" value="UniProtKB-KW"/>
</dbReference>
<reference evidence="20" key="5">
    <citation type="submission" date="2025-05" db="UniProtKB">
        <authorList>
            <consortium name="Ensembl"/>
        </authorList>
    </citation>
    <scope>IDENTIFICATION</scope>
</reference>
<reference evidence="19 22" key="4">
    <citation type="journal article" date="2020" name="Nature">
        <title>Six reference-quality genomes reveal evolution of bat adaptations.</title>
        <authorList>
            <person name="Jebb D."/>
            <person name="Huang Z."/>
            <person name="Pippel M."/>
            <person name="Hughes G.M."/>
            <person name="Lavrichenko K."/>
            <person name="Devanna P."/>
            <person name="Winkler S."/>
            <person name="Jermiin L.S."/>
            <person name="Skirmuntt E.C."/>
            <person name="Katzourakis A."/>
            <person name="Burkitt-Gray L."/>
            <person name="Ray D.A."/>
            <person name="Sullivan K.A.M."/>
            <person name="Roscito J.G."/>
            <person name="Kirilenko B.M."/>
            <person name="Davalos L.M."/>
            <person name="Corthals A.P."/>
            <person name="Power M.L."/>
            <person name="Jones G."/>
            <person name="Ransome R.D."/>
            <person name="Dechmann D.K.N."/>
            <person name="Locatelli A.G."/>
            <person name="Puechmaille S.J."/>
            <person name="Fedrigo O."/>
            <person name="Jarvis E.D."/>
            <person name="Hiller M."/>
            <person name="Vernes S.C."/>
            <person name="Myers E.W."/>
            <person name="Teeling E.C."/>
        </authorList>
    </citation>
    <scope>NUCLEOTIDE SEQUENCE [LARGE SCALE GENOMIC DNA]</scope>
    <source>
        <strain evidence="19">MRhiFer1</strain>
        <tissue evidence="19">Lung</tissue>
    </source>
</reference>
<gene>
    <name evidence="20" type="primary">USP1</name>
    <name evidence="19" type="ORF">mRhiFer1_018064</name>
</gene>
<dbReference type="Proteomes" id="UP000472240">
    <property type="component" value="Chromosome 9"/>
</dbReference>
<dbReference type="RefSeq" id="XP_032970535.1">
    <property type="nucleotide sequence ID" value="XM_033114644.1"/>
</dbReference>
<dbReference type="RefSeq" id="XP_032970533.1">
    <property type="nucleotide sequence ID" value="XM_033114642.1"/>
</dbReference>
<dbReference type="GO" id="GO:0001501">
    <property type="term" value="P:skeletal system development"/>
    <property type="evidence" value="ECO:0007669"/>
    <property type="project" value="Ensembl"/>
</dbReference>
<evidence type="ECO:0000256" key="12">
    <source>
        <dbReference type="ARBA" id="ARBA00023204"/>
    </source>
</evidence>
<evidence type="ECO:0000256" key="15">
    <source>
        <dbReference type="ARBA" id="ARBA00061954"/>
    </source>
</evidence>
<feature type="compositionally biased region" description="Basic and acidic residues" evidence="17">
    <location>
        <begin position="709"/>
        <end position="718"/>
    </location>
</feature>
<feature type="domain" description="USP" evidence="18">
    <location>
        <begin position="81"/>
        <end position="784"/>
    </location>
</feature>
<feature type="compositionally biased region" description="Basic and acidic residues" evidence="17">
    <location>
        <begin position="286"/>
        <end position="298"/>
    </location>
</feature>
<dbReference type="InterPro" id="IPR028889">
    <property type="entry name" value="USP"/>
</dbReference>
<feature type="compositionally biased region" description="Polar residues" evidence="17">
    <location>
        <begin position="7"/>
        <end position="16"/>
    </location>
</feature>
<sequence length="784" mass="88368">MPGVIPSESNGLSKGSPSKKNRLSLKFFQKKETKRALDFTDSQENEEKASEYRGSEIDQVVPAAQSSPMNCEKRENLLPFVGLNNLGNTCYLNSILQVLYFCPGFKSGVKHLFNIISRKKEALKDEANQKDKGNCKEDSLASYELICSLQSLIISVEQLQASFLLNPEKYTDELATQPRRLLNTLRELNPMYEGYLQHDAQEVLQCILGNIQETCQLLKKEEVKNVAELSNKVEEKPHQKEEISGINSMEMDNMRHSEDYKEKLPKGNGKRKSDTEFGNMKKKVKVSKEHQSFEENQRQTRSKRKATGDTLEMPPKIIPKYISENESARPSLKKSRVKINWFKSATKQPGILSKFCSLGKITNQGPKGQSKENEYDLEEDSGKCENDSTTNGCGLEPPGDNVKPVNGNEVKPINKGTEQIGFELVEKLFQGQLVLRTRCLECESLTERREDFQDISVPVQEDELSKVDESSEISPEPKTEMKTLRWAISQFASVERIVGEDKYFCENCHHYTEAERSLLFDKMPEVITIHLKCFAASGLEFDCYGGGLSKINTPLLTPLKLSLEEWSTKPTNDSYGLFAVVMHSGITISSGHYTASVKVTDLNSLELDKENFVVDQMCDMGKPEPLNEEEARGVVENYDDEEMSIRVSGNTQPSKVLNKKTVEAIGLLGGQKSKADYELYNKASNPDKVASTAFAENRNSEANNTNGTHEFDRNKESSEQTGINISGFENKISYVVQSLKEYEGKWLLFDDSEVKVTEEKDFLNSLSPSTSPTSTPYLLFYKKL</sequence>
<keyword evidence="7 16" id="KW-0833">Ubl conjugation pathway</keyword>
<organism evidence="20 21">
    <name type="scientific">Rhinolophus ferrumequinum</name>
    <name type="common">Greater horseshoe bat</name>
    <dbReference type="NCBI Taxonomy" id="59479"/>
    <lineage>
        <taxon>Eukaryota</taxon>
        <taxon>Metazoa</taxon>
        <taxon>Chordata</taxon>
        <taxon>Craniata</taxon>
        <taxon>Vertebrata</taxon>
        <taxon>Euteleostomi</taxon>
        <taxon>Mammalia</taxon>
        <taxon>Eutheria</taxon>
        <taxon>Laurasiatheria</taxon>
        <taxon>Chiroptera</taxon>
        <taxon>Yinpterochiroptera</taxon>
        <taxon>Rhinolophoidea</taxon>
        <taxon>Rhinolophidae</taxon>
        <taxon>Rhinolophinae</taxon>
        <taxon>Rhinolophus</taxon>
    </lineage>
</organism>
<comment type="subunit">
    <text evidence="15">Interacts with FANCD2 and PCNA. Interacts with WDR48. Interacts with ATAD5; the interaction regulates USP1-mediated PCNA deubiquitination.</text>
</comment>
<evidence type="ECO:0000313" key="20">
    <source>
        <dbReference type="Ensembl" id="ENSRFEP00010004497.1"/>
    </source>
</evidence>
<dbReference type="Gene3D" id="3.90.70.10">
    <property type="entry name" value="Cysteine proteinases"/>
    <property type="match status" value="2"/>
</dbReference>
<evidence type="ECO:0000256" key="8">
    <source>
        <dbReference type="ARBA" id="ARBA00022801"/>
    </source>
</evidence>
<dbReference type="GO" id="GO:0006281">
    <property type="term" value="P:DNA repair"/>
    <property type="evidence" value="ECO:0007669"/>
    <property type="project" value="UniProtKB-KW"/>
</dbReference>
<dbReference type="EC" id="3.4.19.12" evidence="16"/>
<dbReference type="OrthoDB" id="10062454at2759"/>
<dbReference type="InterPro" id="IPR038765">
    <property type="entry name" value="Papain-like_cys_pep_sf"/>
</dbReference>
<dbReference type="PROSITE" id="PS50235">
    <property type="entry name" value="USP_3"/>
    <property type="match status" value="1"/>
</dbReference>
<dbReference type="InterPro" id="IPR033815">
    <property type="entry name" value="USP1"/>
</dbReference>
<dbReference type="Pfam" id="PF00443">
    <property type="entry name" value="UCH"/>
    <property type="match status" value="1"/>
</dbReference>
<proteinExistence type="inferred from homology"/>
<dbReference type="OMA" id="MNTTCHG"/>
<comment type="function">
    <text evidence="14">Negative regulator of DNA damage repair which specifically deubiquitinates monoubiquitinated FANCD2. Also involved in PCNA-mediated translesion synthesis (TLS) by deubiquitinating monoubiquitinated PCNA. Has almost no deubiquitinating activity by itself and requires the interaction with WDR48 to have a high activity.</text>
</comment>
<evidence type="ECO:0000256" key="14">
    <source>
        <dbReference type="ARBA" id="ARBA00058859"/>
    </source>
</evidence>
<dbReference type="CDD" id="cd02671">
    <property type="entry name" value="Peptidase_C19O"/>
    <property type="match status" value="1"/>
</dbReference>
<feature type="region of interest" description="Disordered" evidence="17">
    <location>
        <begin position="362"/>
        <end position="406"/>
    </location>
</feature>
<feature type="region of interest" description="Disordered" evidence="17">
    <location>
        <begin position="258"/>
        <end position="311"/>
    </location>
</feature>
<dbReference type="InterPro" id="IPR050164">
    <property type="entry name" value="Peptidase_C19"/>
</dbReference>
<reference evidence="20 21" key="1">
    <citation type="journal article" date="2015" name="Annu Rev Anim Biosci">
        <title>The Genome 10K Project: a way forward.</title>
        <authorList>
            <person name="Koepfli K.P."/>
            <person name="Paten B."/>
            <person name="O'Brien S.J."/>
            <person name="Koepfli K.P."/>
            <person name="Paten B."/>
            <person name="Antunes A."/>
            <person name="Belov K."/>
            <person name="Bustamante C."/>
            <person name="Castoe T.A."/>
            <person name="Clawson H."/>
            <person name="Crawford A.J."/>
            <person name="Diekhans M."/>
            <person name="Distel D."/>
            <person name="Durbin R."/>
            <person name="Earl D."/>
            <person name="Fujita M.K."/>
            <person name="Gamble T."/>
            <person name="Georges A."/>
            <person name="Gemmell N."/>
            <person name="Gilbert M.T."/>
            <person name="Graves J.M."/>
            <person name="Green R.E."/>
            <person name="Hickey G."/>
            <person name="Jarvis E.D."/>
            <person name="Johnson W."/>
            <person name="Komissarov A."/>
            <person name="Korf I."/>
            <person name="Kuhn R."/>
            <person name="Larkin D.M."/>
            <person name="Lewin H."/>
            <person name="Lopez J.V."/>
            <person name="Ma J."/>
            <person name="Marques-Bonet T."/>
            <person name="Miller W."/>
            <person name="Murphy R."/>
            <person name="Pevzner P."/>
            <person name="Shapiro B."/>
            <person name="Steiner C."/>
            <person name="Tamazian G."/>
            <person name="Venkatesh B."/>
            <person name="Wang J."/>
            <person name="Wayne R."/>
            <person name="Wiley E."/>
            <person name="Yang H."/>
            <person name="Zhang G."/>
            <person name="Haussler D."/>
            <person name="Ryder O."/>
            <person name="O'Brien S.J."/>
        </authorList>
    </citation>
    <scope>NUCLEOTIDE SEQUENCE</scope>
</reference>
<evidence type="ECO:0000256" key="2">
    <source>
        <dbReference type="ARBA" id="ARBA00004123"/>
    </source>
</evidence>
<evidence type="ECO:0000256" key="6">
    <source>
        <dbReference type="ARBA" id="ARBA00022763"/>
    </source>
</evidence>
<keyword evidence="8 16" id="KW-0378">Hydrolase</keyword>
<evidence type="ECO:0000256" key="1">
    <source>
        <dbReference type="ARBA" id="ARBA00000707"/>
    </source>
</evidence>
<dbReference type="Proteomes" id="UP000585614">
    <property type="component" value="Unassembled WGS sequence"/>
</dbReference>
<evidence type="ECO:0000256" key="3">
    <source>
        <dbReference type="ARBA" id="ARBA00009085"/>
    </source>
</evidence>
<comment type="similarity">
    <text evidence="3 16">Belongs to the peptidase C19 family.</text>
</comment>
<evidence type="ECO:0000259" key="18">
    <source>
        <dbReference type="PROSITE" id="PS50235"/>
    </source>
</evidence>
<comment type="subcellular location">
    <subcellularLocation>
        <location evidence="2">Nucleus</location>
    </subcellularLocation>
</comment>
<evidence type="ECO:0000256" key="16">
    <source>
        <dbReference type="RuleBase" id="RU366025"/>
    </source>
</evidence>
<dbReference type="PROSITE" id="PS00973">
    <property type="entry name" value="USP_2"/>
    <property type="match status" value="1"/>
</dbReference>
<dbReference type="GeneTree" id="ENSGT00910000144243"/>
<keyword evidence="9 16" id="KW-0788">Thiol protease</keyword>
<dbReference type="InterPro" id="IPR001394">
    <property type="entry name" value="Peptidase_C19_UCH"/>
</dbReference>
<name>A0A671E1V2_RHIFE</name>
<keyword evidence="11" id="KW-0832">Ubl conjugation</keyword>
<evidence type="ECO:0000256" key="10">
    <source>
        <dbReference type="ARBA" id="ARBA00022813"/>
    </source>
</evidence>
<dbReference type="FunFam" id="3.90.70.10:FF:000077">
    <property type="entry name" value="Ubiquitin carboxyl-terminal hydrolase 1"/>
    <property type="match status" value="1"/>
</dbReference>